<gene>
    <name evidence="1" type="ORF">B5K10_27360</name>
</gene>
<sequence length="62" mass="6739">MSVAGRIGGGHGCDWRRSLLDLGAPLSRSTRPLESAVTSIRQIFGKLGDQILSHPINRRTLI</sequence>
<dbReference type="AlphaFoldDB" id="A0A3E1B4E4"/>
<reference evidence="1 2" key="1">
    <citation type="submission" date="2017-03" db="EMBL/GenBank/DDBJ databases">
        <title>Genome analysis of Rhizobial strains effectives or ineffectives for nitrogen fixation isolated from bean seeds.</title>
        <authorList>
            <person name="Peralta H."/>
            <person name="Aguilar-Vera A."/>
            <person name="Mora Y."/>
            <person name="Vargas-Lagunas C."/>
            <person name="Girard L."/>
            <person name="Mora J."/>
        </authorList>
    </citation>
    <scope>NUCLEOTIDE SEQUENCE [LARGE SCALE GENOMIC DNA]</scope>
    <source>
        <strain evidence="1 2">CCGM5</strain>
    </source>
</reference>
<dbReference type="EMBL" id="NAOO01000038">
    <property type="protein sequence ID" value="RFB85415.1"/>
    <property type="molecule type" value="Genomic_DNA"/>
</dbReference>
<protein>
    <recommendedName>
        <fullName evidence="3">Transposase</fullName>
    </recommendedName>
</protein>
<comment type="caution">
    <text evidence="1">The sequence shown here is derived from an EMBL/GenBank/DDBJ whole genome shotgun (WGS) entry which is preliminary data.</text>
</comment>
<evidence type="ECO:0000313" key="2">
    <source>
        <dbReference type="Proteomes" id="UP000256748"/>
    </source>
</evidence>
<evidence type="ECO:0000313" key="1">
    <source>
        <dbReference type="EMBL" id="RFB85415.1"/>
    </source>
</evidence>
<dbReference type="Proteomes" id="UP000256748">
    <property type="component" value="Unassembled WGS sequence"/>
</dbReference>
<evidence type="ECO:0008006" key="3">
    <source>
        <dbReference type="Google" id="ProtNLM"/>
    </source>
</evidence>
<accession>A0A3E1B4E4</accession>
<proteinExistence type="predicted"/>
<name>A0A3E1B4E4_RHILT</name>
<organism evidence="1 2">
    <name type="scientific">Rhizobium leguminosarum bv. trifolii</name>
    <dbReference type="NCBI Taxonomy" id="386"/>
    <lineage>
        <taxon>Bacteria</taxon>
        <taxon>Pseudomonadati</taxon>
        <taxon>Pseudomonadota</taxon>
        <taxon>Alphaproteobacteria</taxon>
        <taxon>Hyphomicrobiales</taxon>
        <taxon>Rhizobiaceae</taxon>
        <taxon>Rhizobium/Agrobacterium group</taxon>
        <taxon>Rhizobium</taxon>
    </lineage>
</organism>